<keyword evidence="2 6" id="KW-1003">Cell membrane</keyword>
<reference evidence="7 8" key="1">
    <citation type="journal article" date="2024" name="BMC Genomics">
        <title>De novo assembly and annotation of Popillia japonica's genome with initial clues to its potential as an invasive pest.</title>
        <authorList>
            <person name="Cucini C."/>
            <person name="Boschi S."/>
            <person name="Funari R."/>
            <person name="Cardaioli E."/>
            <person name="Iannotti N."/>
            <person name="Marturano G."/>
            <person name="Paoli F."/>
            <person name="Bruttini M."/>
            <person name="Carapelli A."/>
            <person name="Frati F."/>
            <person name="Nardi F."/>
        </authorList>
    </citation>
    <scope>NUCLEOTIDE SEQUENCE [LARGE SCALE GENOMIC DNA]</scope>
    <source>
        <strain evidence="7">DMR45628</strain>
    </source>
</reference>
<feature type="transmembrane region" description="Helical" evidence="6">
    <location>
        <begin position="242"/>
        <end position="260"/>
    </location>
</feature>
<evidence type="ECO:0000313" key="7">
    <source>
        <dbReference type="EMBL" id="KAK9720004.1"/>
    </source>
</evidence>
<accession>A0AAW1KKH2</accession>
<feature type="transmembrane region" description="Helical" evidence="6">
    <location>
        <begin position="140"/>
        <end position="160"/>
    </location>
</feature>
<proteinExistence type="inferred from homology"/>
<comment type="caution">
    <text evidence="7">The sequence shown here is derived from an EMBL/GenBank/DDBJ whole genome shotgun (WGS) entry which is preliminary data.</text>
</comment>
<comment type="caution">
    <text evidence="6">Lacks conserved residue(s) required for the propagation of feature annotation.</text>
</comment>
<keyword evidence="5 6" id="KW-0472">Membrane</keyword>
<keyword evidence="4 6" id="KW-1133">Transmembrane helix</keyword>
<evidence type="ECO:0000256" key="1">
    <source>
        <dbReference type="ARBA" id="ARBA00004651"/>
    </source>
</evidence>
<dbReference type="GO" id="GO:0050909">
    <property type="term" value="P:sensory perception of taste"/>
    <property type="evidence" value="ECO:0007669"/>
    <property type="project" value="InterPro"/>
</dbReference>
<dbReference type="EMBL" id="JASPKY010000214">
    <property type="protein sequence ID" value="KAK9720004.1"/>
    <property type="molecule type" value="Genomic_DNA"/>
</dbReference>
<comment type="function">
    <text evidence="6">Gustatory receptor which mediates acceptance or avoidance behavior, depending on its substrates.</text>
</comment>
<dbReference type="Pfam" id="PF08395">
    <property type="entry name" value="7tm_7"/>
    <property type="match status" value="1"/>
</dbReference>
<gene>
    <name evidence="7" type="ORF">QE152_g22339</name>
</gene>
<keyword evidence="6" id="KW-0807">Transducer</keyword>
<keyword evidence="3 6" id="KW-0812">Transmembrane</keyword>
<sequence>MAKKFLARFKPRVSDVFDCVQPLYMFCRILGLTNFKIVRGIDRRMYKTALSVLAREIIQNIVIVCLTYLEVTKDAGVNFFKRPFSQVILNIEIYSSSILSTGSTIIGIVFRKKIVSILNRINDIDIEFKKLDVSVIDWHVWYASAGSVFICCFFTLVLMICNVVNREICDDAIFYAIIKHIVSLMPNLTNMVVQYQYSNYAMTIRNRYEALNRYLMSVLGRSGGVRTNGNGRKIYKVTYLPVIRYLIGITMYSAIFLFFIRVQMYFPRSDPVFYVLLYGSIAVKALALTNLVLGGIMYKKIVRIVNDIHQIDQTLSELGINVKHWKVWMQCLLGVVIGGTSLCYLLYQSYRAYQPLACRMGYIVLIAASFSSTAPLAINGAVLHQYSLYCRIIEVRYSAWGRPAPVQLILSDYRS</sequence>
<dbReference type="AlphaFoldDB" id="A0AAW1KKH2"/>
<evidence type="ECO:0000256" key="4">
    <source>
        <dbReference type="ARBA" id="ARBA00022989"/>
    </source>
</evidence>
<comment type="similarity">
    <text evidence="6">Belongs to the insect chemoreceptor superfamily. Gustatory receptor (GR) family.</text>
</comment>
<evidence type="ECO:0000256" key="6">
    <source>
        <dbReference type="RuleBase" id="RU363108"/>
    </source>
</evidence>
<name>A0AAW1KKH2_POPJA</name>
<keyword evidence="6 7" id="KW-0675">Receptor</keyword>
<dbReference type="InterPro" id="IPR013604">
    <property type="entry name" value="7TM_chemorcpt"/>
</dbReference>
<feature type="transmembrane region" description="Helical" evidence="6">
    <location>
        <begin position="91"/>
        <end position="110"/>
    </location>
</feature>
<dbReference type="GO" id="GO:0007165">
    <property type="term" value="P:signal transduction"/>
    <property type="evidence" value="ECO:0007669"/>
    <property type="project" value="UniProtKB-KW"/>
</dbReference>
<feature type="transmembrane region" description="Helical" evidence="6">
    <location>
        <begin position="359"/>
        <end position="383"/>
    </location>
</feature>
<feature type="transmembrane region" description="Helical" evidence="6">
    <location>
        <begin position="327"/>
        <end position="347"/>
    </location>
</feature>
<evidence type="ECO:0000256" key="5">
    <source>
        <dbReference type="ARBA" id="ARBA00023136"/>
    </source>
</evidence>
<comment type="subcellular location">
    <subcellularLocation>
        <location evidence="1 6">Cell membrane</location>
        <topology evidence="1 6">Multi-pass membrane protein</topology>
    </subcellularLocation>
</comment>
<organism evidence="7 8">
    <name type="scientific">Popillia japonica</name>
    <name type="common">Japanese beetle</name>
    <dbReference type="NCBI Taxonomy" id="7064"/>
    <lineage>
        <taxon>Eukaryota</taxon>
        <taxon>Metazoa</taxon>
        <taxon>Ecdysozoa</taxon>
        <taxon>Arthropoda</taxon>
        <taxon>Hexapoda</taxon>
        <taxon>Insecta</taxon>
        <taxon>Pterygota</taxon>
        <taxon>Neoptera</taxon>
        <taxon>Endopterygota</taxon>
        <taxon>Coleoptera</taxon>
        <taxon>Polyphaga</taxon>
        <taxon>Scarabaeiformia</taxon>
        <taxon>Scarabaeidae</taxon>
        <taxon>Rutelinae</taxon>
        <taxon>Popillia</taxon>
    </lineage>
</organism>
<keyword evidence="8" id="KW-1185">Reference proteome</keyword>
<protein>
    <recommendedName>
        <fullName evidence="6">Gustatory receptor</fullName>
    </recommendedName>
</protein>
<dbReference type="Proteomes" id="UP001458880">
    <property type="component" value="Unassembled WGS sequence"/>
</dbReference>
<evidence type="ECO:0000256" key="2">
    <source>
        <dbReference type="ARBA" id="ARBA00022475"/>
    </source>
</evidence>
<evidence type="ECO:0000256" key="3">
    <source>
        <dbReference type="ARBA" id="ARBA00022692"/>
    </source>
</evidence>
<dbReference type="GO" id="GO:0005886">
    <property type="term" value="C:plasma membrane"/>
    <property type="evidence" value="ECO:0007669"/>
    <property type="project" value="UniProtKB-SubCell"/>
</dbReference>
<evidence type="ECO:0000313" key="8">
    <source>
        <dbReference type="Proteomes" id="UP001458880"/>
    </source>
</evidence>
<feature type="transmembrane region" description="Helical" evidence="6">
    <location>
        <begin position="272"/>
        <end position="293"/>
    </location>
</feature>